<dbReference type="Pfam" id="PF01613">
    <property type="entry name" value="Flavin_Reduct"/>
    <property type="match status" value="1"/>
</dbReference>
<name>A0A9Q0LAQ8_ANAIG</name>
<dbReference type="Proteomes" id="UP001149090">
    <property type="component" value="Unassembled WGS sequence"/>
</dbReference>
<keyword evidence="2" id="KW-0285">Flavoprotein</keyword>
<dbReference type="InterPro" id="IPR012349">
    <property type="entry name" value="Split_barrel_FMN-bd"/>
</dbReference>
<evidence type="ECO:0000256" key="2">
    <source>
        <dbReference type="ARBA" id="ARBA00022630"/>
    </source>
</evidence>
<dbReference type="Gene3D" id="2.30.110.10">
    <property type="entry name" value="Electron Transport, Fmn-binding Protein, Chain A"/>
    <property type="match status" value="1"/>
</dbReference>
<keyword evidence="6" id="KW-1185">Reference proteome</keyword>
<comment type="caution">
    <text evidence="5">The sequence shown here is derived from an EMBL/GenBank/DDBJ whole genome shotgun (WGS) entry which is preliminary data.</text>
</comment>
<dbReference type="SMART" id="SM00903">
    <property type="entry name" value="Flavin_Reduct"/>
    <property type="match status" value="1"/>
</dbReference>
<dbReference type="EMBL" id="JAPDFW010000104">
    <property type="protein sequence ID" value="KAJ5069427.1"/>
    <property type="molecule type" value="Genomic_DNA"/>
</dbReference>
<evidence type="ECO:0000256" key="3">
    <source>
        <dbReference type="ARBA" id="ARBA00038054"/>
    </source>
</evidence>
<proteinExistence type="inferred from homology"/>
<dbReference type="PANTHER" id="PTHR43567:SF1">
    <property type="entry name" value="FLAVOREDOXIN"/>
    <property type="match status" value="1"/>
</dbReference>
<evidence type="ECO:0000259" key="4">
    <source>
        <dbReference type="SMART" id="SM00903"/>
    </source>
</evidence>
<feature type="domain" description="Flavin reductase like" evidence="4">
    <location>
        <begin position="13"/>
        <end position="157"/>
    </location>
</feature>
<accession>A0A9Q0LAQ8</accession>
<dbReference type="OMA" id="WLECRLL"/>
<dbReference type="GO" id="GO:0010181">
    <property type="term" value="F:FMN binding"/>
    <property type="evidence" value="ECO:0007669"/>
    <property type="project" value="InterPro"/>
</dbReference>
<evidence type="ECO:0000313" key="5">
    <source>
        <dbReference type="EMBL" id="KAJ5069427.1"/>
    </source>
</evidence>
<organism evidence="5 6">
    <name type="scientific">Anaeramoeba ignava</name>
    <name type="common">Anaerobic marine amoeba</name>
    <dbReference type="NCBI Taxonomy" id="1746090"/>
    <lineage>
        <taxon>Eukaryota</taxon>
        <taxon>Metamonada</taxon>
        <taxon>Anaeramoebidae</taxon>
        <taxon>Anaeramoeba</taxon>
    </lineage>
</organism>
<evidence type="ECO:0000256" key="1">
    <source>
        <dbReference type="ARBA" id="ARBA00001917"/>
    </source>
</evidence>
<comment type="similarity">
    <text evidence="3">Belongs to the flavoredoxin family.</text>
</comment>
<dbReference type="SUPFAM" id="SSF50475">
    <property type="entry name" value="FMN-binding split barrel"/>
    <property type="match status" value="1"/>
</dbReference>
<protein>
    <submittedName>
        <fullName evidence="5">Flavin reductase domain protein</fullName>
    </submittedName>
</protein>
<comment type="cofactor">
    <cofactor evidence="1">
        <name>FMN</name>
        <dbReference type="ChEBI" id="CHEBI:58210"/>
    </cofactor>
</comment>
<dbReference type="InterPro" id="IPR002563">
    <property type="entry name" value="Flavin_Rdtase-like_dom"/>
</dbReference>
<dbReference type="InterPro" id="IPR052174">
    <property type="entry name" value="Flavoredoxin"/>
</dbReference>
<reference evidence="5" key="1">
    <citation type="submission" date="2022-10" db="EMBL/GenBank/DDBJ databases">
        <title>Novel sulphate-reducing endosymbionts in the free-living metamonad Anaeramoeba.</title>
        <authorList>
            <person name="Jerlstrom-Hultqvist J."/>
            <person name="Cepicka I."/>
            <person name="Gallot-Lavallee L."/>
            <person name="Salas-Leiva D."/>
            <person name="Curtis B.A."/>
            <person name="Zahonova K."/>
            <person name="Pipaliya S."/>
            <person name="Dacks J."/>
            <person name="Roger A.J."/>
        </authorList>
    </citation>
    <scope>NUCLEOTIDE SEQUENCE</scope>
    <source>
        <strain evidence="5">BMAN</strain>
    </source>
</reference>
<dbReference type="PANTHER" id="PTHR43567">
    <property type="entry name" value="FLAVOREDOXIN-RELATED-RELATED"/>
    <property type="match status" value="1"/>
</dbReference>
<dbReference type="AlphaFoldDB" id="A0A9Q0LAQ8"/>
<gene>
    <name evidence="5" type="ORF">M0811_11599</name>
</gene>
<sequence length="192" mass="21954">MSKKIEIPNHSYYRLINTGPVILGTFRSGEKQNITTFAWTTPLSKDPPLLGIALAPERYSYELIKESNVFCVNVPNSSILSKVFEAGNISGRDYDKFKLLELDFTEAEKVNCPLLTDCIGNIECEVQQIVHVGDHYFFIGEVKRAIVSEEIWENNHLNLKKENGQTVHHLGDQYFTIPNQITEAKFFSREKK</sequence>
<evidence type="ECO:0000313" key="6">
    <source>
        <dbReference type="Proteomes" id="UP001149090"/>
    </source>
</evidence>